<evidence type="ECO:0000313" key="4">
    <source>
        <dbReference type="EMBL" id="UVQ72559.1"/>
    </source>
</evidence>
<dbReference type="UniPathway" id="UPA00537">
    <property type="reaction ID" value="UER00595"/>
</dbReference>
<comment type="pathway">
    <text evidence="1">Protein modification; protein lipoylation via exogenous pathway; protein N(6)-(lipoyl)lysine from lipoate: step 2/2.</text>
</comment>
<feature type="domain" description="BPL/LPL catalytic" evidence="2">
    <location>
        <begin position="25"/>
        <end position="195"/>
    </location>
</feature>
<dbReference type="EMBL" id="CZAE01000005">
    <property type="protein sequence ID" value="CUO92768.1"/>
    <property type="molecule type" value="Genomic_DNA"/>
</dbReference>
<dbReference type="GO" id="GO:0005737">
    <property type="term" value="C:cytoplasm"/>
    <property type="evidence" value="ECO:0007669"/>
    <property type="project" value="TreeGrafter"/>
</dbReference>
<dbReference type="Pfam" id="PF21948">
    <property type="entry name" value="LplA-B_cat"/>
    <property type="match status" value="1"/>
</dbReference>
<dbReference type="Gene3D" id="3.30.930.10">
    <property type="entry name" value="Bira Bifunctional Protein, Domain 2"/>
    <property type="match status" value="1"/>
</dbReference>
<dbReference type="PANTHER" id="PTHR12561">
    <property type="entry name" value="LIPOATE-PROTEIN LIGASE"/>
    <property type="match status" value="1"/>
</dbReference>
<keyword evidence="3" id="KW-0548">Nucleotidyltransferase</keyword>
<dbReference type="CDD" id="cd16443">
    <property type="entry name" value="LplA"/>
    <property type="match status" value="1"/>
</dbReference>
<accession>A0A3E5GFT6</accession>
<dbReference type="GO" id="GO:0017118">
    <property type="term" value="F:lipoyltransferase activity"/>
    <property type="evidence" value="ECO:0007669"/>
    <property type="project" value="TreeGrafter"/>
</dbReference>
<dbReference type="GO" id="GO:0009249">
    <property type="term" value="P:protein lipoylation"/>
    <property type="evidence" value="ECO:0007669"/>
    <property type="project" value="InterPro"/>
</dbReference>
<name>A0A3E5GFT6_9BACE</name>
<dbReference type="GO" id="GO:0016779">
    <property type="term" value="F:nucleotidyltransferase activity"/>
    <property type="evidence" value="ECO:0007669"/>
    <property type="project" value="UniProtKB-KW"/>
</dbReference>
<dbReference type="EC" id="2.7.7.63" evidence="3"/>
<dbReference type="InterPro" id="IPR004562">
    <property type="entry name" value="LipoylTrfase_LipoateP_Ligase"/>
</dbReference>
<evidence type="ECO:0000256" key="1">
    <source>
        <dbReference type="ARBA" id="ARBA00005085"/>
    </source>
</evidence>
<proteinExistence type="predicted"/>
<dbReference type="EMBL" id="CP103141">
    <property type="protein sequence ID" value="UVQ72559.1"/>
    <property type="molecule type" value="Genomic_DNA"/>
</dbReference>
<dbReference type="PANTHER" id="PTHR12561:SF3">
    <property type="entry name" value="LIPOYLTRANSFERASE 1, MITOCHONDRIAL"/>
    <property type="match status" value="1"/>
</dbReference>
<dbReference type="InterPro" id="IPR004143">
    <property type="entry name" value="BPL_LPL_catalytic"/>
</dbReference>
<organism evidence="3 5">
    <name type="scientific">Bacteroides faecis</name>
    <dbReference type="NCBI Taxonomy" id="674529"/>
    <lineage>
        <taxon>Bacteria</taxon>
        <taxon>Pseudomonadati</taxon>
        <taxon>Bacteroidota</taxon>
        <taxon>Bacteroidia</taxon>
        <taxon>Bacteroidales</taxon>
        <taxon>Bacteroidaceae</taxon>
        <taxon>Bacteroides</taxon>
    </lineage>
</organism>
<dbReference type="GO" id="GO:0016874">
    <property type="term" value="F:ligase activity"/>
    <property type="evidence" value="ECO:0007669"/>
    <property type="project" value="UniProtKB-KW"/>
</dbReference>
<dbReference type="Proteomes" id="UP000095606">
    <property type="component" value="Unassembled WGS sequence"/>
</dbReference>
<reference evidence="3 5" key="1">
    <citation type="submission" date="2015-09" db="EMBL/GenBank/DDBJ databases">
        <authorList>
            <consortium name="Pathogen Informatics"/>
        </authorList>
    </citation>
    <scope>NUCLEOTIDE SEQUENCE [LARGE SCALE GENOMIC DNA]</scope>
    <source>
        <strain evidence="3 5">2789STDY5834846</strain>
    </source>
</reference>
<dbReference type="InterPro" id="IPR045864">
    <property type="entry name" value="aa-tRNA-synth_II/BPL/LPL"/>
</dbReference>
<evidence type="ECO:0000313" key="3">
    <source>
        <dbReference type="EMBL" id="CUO92768.1"/>
    </source>
</evidence>
<keyword evidence="3" id="KW-0436">Ligase</keyword>
<gene>
    <name evidence="3" type="primary">lplA</name>
    <name evidence="3" type="ORF">ERS852461_01457</name>
    <name evidence="4" type="ORF">NXY30_15930</name>
</gene>
<evidence type="ECO:0000259" key="2">
    <source>
        <dbReference type="PROSITE" id="PS51733"/>
    </source>
</evidence>
<keyword evidence="3" id="KW-0808">Transferase</keyword>
<sequence>MVRCIHSPFTDIYFHLAAEEYLLKQGADDVFMLWQDTPSVVMGKHQRVQSEVDREWAELQQIHIARRFSGGGTVYHDLGNVNLTFIETVSRLPDFKTYLHRVLEFFVSIGLTAEGDERLGIYLHGLKISGSAQCVYKNRVLYHCTLLYDTDMTILNKVLNPEGKIEEKESVPVYAVPSVRSAVTNISNYLPMETIEDFKKTVFQYFSKGQSAVAFNEWELGVIDKLRKEKYIRDEWIFSR</sequence>
<reference evidence="4" key="2">
    <citation type="submission" date="2022-08" db="EMBL/GenBank/DDBJ databases">
        <title>Genome Sequencing of Bacteroides fragilis Group Isolates with Nanopore Technology.</title>
        <authorList>
            <person name="Tisza M.J."/>
            <person name="Smith D."/>
            <person name="Dekker J.P."/>
        </authorList>
    </citation>
    <scope>NUCLEOTIDE SEQUENCE</scope>
    <source>
        <strain evidence="4">BFG-527</strain>
    </source>
</reference>
<dbReference type="PROSITE" id="PS51733">
    <property type="entry name" value="BPL_LPL_CATALYTIC"/>
    <property type="match status" value="1"/>
</dbReference>
<accession>A0A174J582</accession>
<dbReference type="RefSeq" id="WP_022302272.1">
    <property type="nucleotide sequence ID" value="NZ_CABMFH010000006.1"/>
</dbReference>
<dbReference type="AlphaFoldDB" id="A0A3E5GFT6"/>
<protein>
    <submittedName>
        <fullName evidence="4">Lipoate--protein ligase family protein</fullName>
    </submittedName>
    <submittedName>
        <fullName evidence="3">Lipoate-protein ligase A</fullName>
        <ecNumber evidence="3">2.7.7.63</ecNumber>
    </submittedName>
</protein>
<evidence type="ECO:0000313" key="6">
    <source>
        <dbReference type="Proteomes" id="UP001060104"/>
    </source>
</evidence>
<evidence type="ECO:0000313" key="5">
    <source>
        <dbReference type="Proteomes" id="UP000095606"/>
    </source>
</evidence>
<dbReference type="SUPFAM" id="SSF55681">
    <property type="entry name" value="Class II aaRS and biotin synthetases"/>
    <property type="match status" value="1"/>
</dbReference>
<keyword evidence="6" id="KW-1185">Reference proteome</keyword>
<dbReference type="GeneID" id="69589979"/>
<dbReference type="Proteomes" id="UP001060104">
    <property type="component" value="Chromosome"/>
</dbReference>